<sequence>MSFLWRLFRAPPPADDYESVLAALASDIAQRQSALAALRARERYASTLVTLYALAAWAVYLAVWYFGFVASGAGVRGIERAVRALPVVVGPILERVDGRADTSTQDPLHPRIVQIWYNRKGNAEGAAFPFLSSLAFVPVLVPEWRRHRVKNPPVPPQTAARQGRGDQEEDQLLLDARAARALRRGVRAELAVAVAPSGGQTPQRPGPASALSVSQNGRPGAASPSSAPSSAQQQQNQPRQTQQQPAQRKWFDALADLLVGAEDAARSGRAEVRADLRAVLCAQWARARGGVGGCAIHLPEMWALQPLRAQPARARGRCVAVGVSVGVYVCGWGVVGVERARAGLAAWGDVACFADVADGRAGGRDDDGRGRGVVRAPARARHSERAAPVGAGARPRGGGGGWGKRGEGGDGGDSDGDS</sequence>
<protein>
    <submittedName>
        <fullName evidence="3">Uncharacterized protein</fullName>
    </submittedName>
</protein>
<evidence type="ECO:0000256" key="2">
    <source>
        <dbReference type="SAM" id="Phobius"/>
    </source>
</evidence>
<feature type="transmembrane region" description="Helical" evidence="2">
    <location>
        <begin position="48"/>
        <end position="67"/>
    </location>
</feature>
<keyword evidence="2" id="KW-1133">Transmembrane helix</keyword>
<feature type="region of interest" description="Disordered" evidence="1">
    <location>
        <begin position="148"/>
        <end position="169"/>
    </location>
</feature>
<dbReference type="EMBL" id="JARKIE010000028">
    <property type="protein sequence ID" value="KAJ7697812.1"/>
    <property type="molecule type" value="Genomic_DNA"/>
</dbReference>
<name>A0AAD7DS63_MYCRO</name>
<dbReference type="AlphaFoldDB" id="A0AAD7DS63"/>
<organism evidence="3 4">
    <name type="scientific">Mycena rosella</name>
    <name type="common">Pink bonnet</name>
    <name type="synonym">Agaricus rosellus</name>
    <dbReference type="NCBI Taxonomy" id="1033263"/>
    <lineage>
        <taxon>Eukaryota</taxon>
        <taxon>Fungi</taxon>
        <taxon>Dikarya</taxon>
        <taxon>Basidiomycota</taxon>
        <taxon>Agaricomycotina</taxon>
        <taxon>Agaricomycetes</taxon>
        <taxon>Agaricomycetidae</taxon>
        <taxon>Agaricales</taxon>
        <taxon>Marasmiineae</taxon>
        <taxon>Mycenaceae</taxon>
        <taxon>Mycena</taxon>
    </lineage>
</organism>
<keyword evidence="2" id="KW-0812">Transmembrane</keyword>
<gene>
    <name evidence="3" type="ORF">B0H17DRAFT_1177522</name>
</gene>
<keyword evidence="4" id="KW-1185">Reference proteome</keyword>
<evidence type="ECO:0000313" key="4">
    <source>
        <dbReference type="Proteomes" id="UP001221757"/>
    </source>
</evidence>
<keyword evidence="2" id="KW-0472">Membrane</keyword>
<feature type="region of interest" description="Disordered" evidence="1">
    <location>
        <begin position="194"/>
        <end position="247"/>
    </location>
</feature>
<accession>A0AAD7DS63</accession>
<evidence type="ECO:0000256" key="1">
    <source>
        <dbReference type="SAM" id="MobiDB-lite"/>
    </source>
</evidence>
<feature type="region of interest" description="Disordered" evidence="1">
    <location>
        <begin position="362"/>
        <end position="418"/>
    </location>
</feature>
<reference evidence="3" key="1">
    <citation type="submission" date="2023-03" db="EMBL/GenBank/DDBJ databases">
        <title>Massive genome expansion in bonnet fungi (Mycena s.s.) driven by repeated elements and novel gene families across ecological guilds.</title>
        <authorList>
            <consortium name="Lawrence Berkeley National Laboratory"/>
            <person name="Harder C.B."/>
            <person name="Miyauchi S."/>
            <person name="Viragh M."/>
            <person name="Kuo A."/>
            <person name="Thoen E."/>
            <person name="Andreopoulos B."/>
            <person name="Lu D."/>
            <person name="Skrede I."/>
            <person name="Drula E."/>
            <person name="Henrissat B."/>
            <person name="Morin E."/>
            <person name="Kohler A."/>
            <person name="Barry K."/>
            <person name="LaButti K."/>
            <person name="Morin E."/>
            <person name="Salamov A."/>
            <person name="Lipzen A."/>
            <person name="Mereny Z."/>
            <person name="Hegedus B."/>
            <person name="Baldrian P."/>
            <person name="Stursova M."/>
            <person name="Weitz H."/>
            <person name="Taylor A."/>
            <person name="Grigoriev I.V."/>
            <person name="Nagy L.G."/>
            <person name="Martin F."/>
            <person name="Kauserud H."/>
        </authorList>
    </citation>
    <scope>NUCLEOTIDE SEQUENCE</scope>
    <source>
        <strain evidence="3">CBHHK067</strain>
    </source>
</reference>
<feature type="compositionally biased region" description="Low complexity" evidence="1">
    <location>
        <begin position="219"/>
        <end position="247"/>
    </location>
</feature>
<comment type="caution">
    <text evidence="3">The sequence shown here is derived from an EMBL/GenBank/DDBJ whole genome shotgun (WGS) entry which is preliminary data.</text>
</comment>
<dbReference type="Proteomes" id="UP001221757">
    <property type="component" value="Unassembled WGS sequence"/>
</dbReference>
<proteinExistence type="predicted"/>
<evidence type="ECO:0000313" key="3">
    <source>
        <dbReference type="EMBL" id="KAJ7697812.1"/>
    </source>
</evidence>